<dbReference type="InterPro" id="IPR011990">
    <property type="entry name" value="TPR-like_helical_dom_sf"/>
</dbReference>
<proteinExistence type="predicted"/>
<keyword evidence="1" id="KW-0812">Transmembrane</keyword>
<keyword evidence="1" id="KW-1133">Transmembrane helix</keyword>
<dbReference type="InterPro" id="IPR018060">
    <property type="entry name" value="HTH_AraC"/>
</dbReference>
<protein>
    <submittedName>
        <fullName evidence="3">AraC family transcriptional regulator</fullName>
    </submittedName>
</protein>
<name>A0ABS0FBZ0_9FLAO</name>
<dbReference type="Gene3D" id="1.25.40.10">
    <property type="entry name" value="Tetratricopeptide repeat domain"/>
    <property type="match status" value="1"/>
</dbReference>
<gene>
    <name evidence="3" type="ORF">IV494_08605</name>
</gene>
<evidence type="ECO:0000313" key="3">
    <source>
        <dbReference type="EMBL" id="MBF8457242.1"/>
    </source>
</evidence>
<dbReference type="PROSITE" id="PS01124">
    <property type="entry name" value="HTH_ARAC_FAMILY_2"/>
    <property type="match status" value="1"/>
</dbReference>
<keyword evidence="1" id="KW-0472">Membrane</keyword>
<evidence type="ECO:0000259" key="2">
    <source>
        <dbReference type="PROSITE" id="PS01124"/>
    </source>
</evidence>
<organism evidence="3 4">
    <name type="scientific">Kaistella gelatinilytica</name>
    <dbReference type="NCBI Taxonomy" id="2787636"/>
    <lineage>
        <taxon>Bacteria</taxon>
        <taxon>Pseudomonadati</taxon>
        <taxon>Bacteroidota</taxon>
        <taxon>Flavobacteriia</taxon>
        <taxon>Flavobacteriales</taxon>
        <taxon>Weeksellaceae</taxon>
        <taxon>Chryseobacterium group</taxon>
        <taxon>Kaistella</taxon>
    </lineage>
</organism>
<evidence type="ECO:0000256" key="1">
    <source>
        <dbReference type="SAM" id="Phobius"/>
    </source>
</evidence>
<dbReference type="Pfam" id="PF12833">
    <property type="entry name" value="HTH_18"/>
    <property type="match status" value="1"/>
</dbReference>
<reference evidence="3 4" key="1">
    <citation type="submission" date="2020-11" db="EMBL/GenBank/DDBJ databases">
        <title>Kaistella gelatinilytica sp. nov., a flavobacterium isolated from Antarctic Soil.</title>
        <authorList>
            <person name="Li J."/>
        </authorList>
    </citation>
    <scope>NUCLEOTIDE SEQUENCE [LARGE SCALE GENOMIC DNA]</scope>
    <source>
        <strain evidence="3 4">G5-32</strain>
    </source>
</reference>
<dbReference type="SMART" id="SM00342">
    <property type="entry name" value="HTH_ARAC"/>
    <property type="match status" value="1"/>
</dbReference>
<comment type="caution">
    <text evidence="3">The sequence shown here is derived from an EMBL/GenBank/DDBJ whole genome shotgun (WGS) entry which is preliminary data.</text>
</comment>
<dbReference type="RefSeq" id="WP_196079753.1">
    <property type="nucleotide sequence ID" value="NZ_JADPVI010000002.1"/>
</dbReference>
<feature type="domain" description="HTH araC/xylS-type" evidence="2">
    <location>
        <begin position="465"/>
        <end position="569"/>
    </location>
</feature>
<feature type="transmembrane region" description="Helical" evidence="1">
    <location>
        <begin position="397"/>
        <end position="416"/>
    </location>
</feature>
<evidence type="ECO:0000313" key="4">
    <source>
        <dbReference type="Proteomes" id="UP000660070"/>
    </source>
</evidence>
<keyword evidence="4" id="KW-1185">Reference proteome</keyword>
<dbReference type="EMBL" id="JADPVI010000002">
    <property type="protein sequence ID" value="MBF8457242.1"/>
    <property type="molecule type" value="Genomic_DNA"/>
</dbReference>
<dbReference type="Gene3D" id="1.10.10.60">
    <property type="entry name" value="Homeodomain-like"/>
    <property type="match status" value="2"/>
</dbReference>
<accession>A0ABS0FBZ0</accession>
<dbReference type="Proteomes" id="UP000660070">
    <property type="component" value="Unassembled WGS sequence"/>
</dbReference>
<sequence length="577" mass="67719">MNGATIRFTHNVGTMCRNLLFLFLLISTVFSAQNSVVEYTKLQRTYEQFSENDTRALHFVNRSIDSAKKNQNFRHLTYAYEDALYYSSTGEQKLKYADSAIIASIKTGDSALISKSYLGKGIVFYFNFKNYKRALHQYLLASSFAANDQDLYLLNKIKYHIGIVKSYLGYYPEALTCFGECNIFFRNNLNPSQNPNLQYNNTRGYLNTIHQMIIINRQLKNWKKSDSLLYLTVPYRQLPEFRQEKGYFLKELGIRSYFRKEYQKSIDTLLVAANIIKEKKEDSPLALTYFYLGSAYLKLQETGKGIAYLQKVDSLFNQNQSIFPELRAAYELLLKKTDFNTHPENAIYYTSQLLKVDEILTKDFPVLSSRIYREYDTKTLRLEKEKLLKSKKTDDTFRVISIVITLLLLIILLYFFQKQKRISQNYKKVLLTLQNKPFHDETQSNPQSTVRKHDYSPDIVDSILDKLTEFEHENKFIEKNLTIRSLAAKLNTNGSHLSYVINEHKDMNFNSYLKVLRISYITELLYHDKKYLKYTIEALAESCGIKSRQQFSNQFYEINGIRPTDFINQRKEELKKS</sequence>
<dbReference type="SUPFAM" id="SSF48452">
    <property type="entry name" value="TPR-like"/>
    <property type="match status" value="1"/>
</dbReference>